<keyword evidence="3" id="KW-1185">Reference proteome</keyword>
<dbReference type="Proteomes" id="UP001617351">
    <property type="component" value="Unassembled WGS sequence"/>
</dbReference>
<proteinExistence type="predicted"/>
<dbReference type="InterPro" id="IPR045592">
    <property type="entry name" value="DUF6461"/>
</dbReference>
<evidence type="ECO:0000313" key="3">
    <source>
        <dbReference type="Proteomes" id="UP001617351"/>
    </source>
</evidence>
<sequence length="255" mass="27694">MTSANAERGLEMFRVGDFPIYTLTFVRGLTPVELLTRMGVDKETLALRDGMDLSDDFGDDLLDDEEPVVTTGVDGSWTWAWEQGGVHGLDERILSVVSVGTDAVALHYNEKPMHWFKYAVDGDVIVDCHTLQEIEPVGQDPARLDEHMHPLGLVPGEWPPLYSVLSLVENAFGIRLTHPGEVDDPRMSGRLNPLPAQGQAPQSADASAPCARTALPGQPAPGPGAVAADSGAVSRRTRRDQPRCHRAVSPDVRET</sequence>
<comment type="caution">
    <text evidence="2">The sequence shown here is derived from an EMBL/GenBank/DDBJ whole genome shotgun (WGS) entry which is preliminary data.</text>
</comment>
<dbReference type="RefSeq" id="WP_402387627.1">
    <property type="nucleotide sequence ID" value="NZ_JBIUYY010000022.1"/>
</dbReference>
<organism evidence="2 3">
    <name type="scientific">Streptomyces toxytricini</name>
    <name type="common">Actinomyces toxytricini</name>
    <dbReference type="NCBI Taxonomy" id="67369"/>
    <lineage>
        <taxon>Bacteria</taxon>
        <taxon>Bacillati</taxon>
        <taxon>Actinomycetota</taxon>
        <taxon>Actinomycetes</taxon>
        <taxon>Kitasatosporales</taxon>
        <taxon>Streptomycetaceae</taxon>
        <taxon>Streptomyces</taxon>
    </lineage>
</organism>
<feature type="compositionally biased region" description="Low complexity" evidence="1">
    <location>
        <begin position="223"/>
        <end position="232"/>
    </location>
</feature>
<dbReference type="Pfam" id="PF20062">
    <property type="entry name" value="DUF6461"/>
    <property type="match status" value="1"/>
</dbReference>
<evidence type="ECO:0000313" key="2">
    <source>
        <dbReference type="EMBL" id="MFJ2825825.1"/>
    </source>
</evidence>
<protein>
    <submittedName>
        <fullName evidence="2">DUF6461 domain-containing protein</fullName>
    </submittedName>
</protein>
<reference evidence="2 3" key="1">
    <citation type="submission" date="2024-10" db="EMBL/GenBank/DDBJ databases">
        <title>The Natural Products Discovery Center: Release of the First 8490 Sequenced Strains for Exploring Actinobacteria Biosynthetic Diversity.</title>
        <authorList>
            <person name="Kalkreuter E."/>
            <person name="Kautsar S.A."/>
            <person name="Yang D."/>
            <person name="Bader C.D."/>
            <person name="Teijaro C.N."/>
            <person name="Fluegel L."/>
            <person name="Davis C.M."/>
            <person name="Simpson J.R."/>
            <person name="Lauterbach L."/>
            <person name="Steele A.D."/>
            <person name="Gui C."/>
            <person name="Meng S."/>
            <person name="Li G."/>
            <person name="Viehrig K."/>
            <person name="Ye F."/>
            <person name="Su P."/>
            <person name="Kiefer A.F."/>
            <person name="Nichols A."/>
            <person name="Cepeda A.J."/>
            <person name="Yan W."/>
            <person name="Fan B."/>
            <person name="Jiang Y."/>
            <person name="Adhikari A."/>
            <person name="Zheng C.-J."/>
            <person name="Schuster L."/>
            <person name="Cowan T.M."/>
            <person name="Smanski M.J."/>
            <person name="Chevrette M.G."/>
            <person name="De Carvalho L.P.S."/>
            <person name="Shen B."/>
        </authorList>
    </citation>
    <scope>NUCLEOTIDE SEQUENCE [LARGE SCALE GENOMIC DNA]</scope>
    <source>
        <strain evidence="2 3">NPDC087220</strain>
    </source>
</reference>
<gene>
    <name evidence="2" type="ORF">ACIO7M_32640</name>
</gene>
<feature type="region of interest" description="Disordered" evidence="1">
    <location>
        <begin position="183"/>
        <end position="255"/>
    </location>
</feature>
<accession>A0ABW8ERE7</accession>
<dbReference type="EMBL" id="JBIUYY010000022">
    <property type="protein sequence ID" value="MFJ2825825.1"/>
    <property type="molecule type" value="Genomic_DNA"/>
</dbReference>
<name>A0ABW8ERE7_STRT5</name>
<evidence type="ECO:0000256" key="1">
    <source>
        <dbReference type="SAM" id="MobiDB-lite"/>
    </source>
</evidence>